<evidence type="ECO:0000313" key="2">
    <source>
        <dbReference type="EMBL" id="KKM67195.1"/>
    </source>
</evidence>
<feature type="domain" description="DUF3108" evidence="1">
    <location>
        <begin position="30"/>
        <end position="226"/>
    </location>
</feature>
<dbReference type="Gene3D" id="2.40.360.20">
    <property type="match status" value="1"/>
</dbReference>
<evidence type="ECO:0000259" key="1">
    <source>
        <dbReference type="Pfam" id="PF21347"/>
    </source>
</evidence>
<organism evidence="2">
    <name type="scientific">marine sediment metagenome</name>
    <dbReference type="NCBI Taxonomy" id="412755"/>
    <lineage>
        <taxon>unclassified sequences</taxon>
        <taxon>metagenomes</taxon>
        <taxon>ecological metagenomes</taxon>
    </lineage>
</organism>
<protein>
    <recommendedName>
        <fullName evidence="1">DUF3108 domain-containing protein</fullName>
    </recommendedName>
</protein>
<sequence length="231" mass="25580">MKKTISFALLALTTSFGYSQANCSKFYPLEKGTTFQYKSSDDKGKPEGTVDYTISEVSDTGSATQATLDLKYTDKKGKDVFDSNYKITCENGVVKIDYKSLFPTQMVQQYSEMDIEMDVTGTDIELPNDLSVGQELADANVSIDMKMGGMTMNTTVDQTNRKVEKKESITTPAGTYDCYLITETTTSKTMGASFELNSKLWLAEGVGMVKQESYKKNGKLMTSTELTKFSK</sequence>
<comment type="caution">
    <text evidence="2">The sequence shown here is derived from an EMBL/GenBank/DDBJ whole genome shotgun (WGS) entry which is preliminary data.</text>
</comment>
<name>A0A0F9LS37_9ZZZZ</name>
<dbReference type="EMBL" id="LAZR01010391">
    <property type="protein sequence ID" value="KKM67195.1"/>
    <property type="molecule type" value="Genomic_DNA"/>
</dbReference>
<reference evidence="2" key="1">
    <citation type="journal article" date="2015" name="Nature">
        <title>Complex archaea that bridge the gap between prokaryotes and eukaryotes.</title>
        <authorList>
            <person name="Spang A."/>
            <person name="Saw J.H."/>
            <person name="Jorgensen S.L."/>
            <person name="Zaremba-Niedzwiedzka K."/>
            <person name="Martijn J."/>
            <person name="Lind A.E."/>
            <person name="van Eijk R."/>
            <person name="Schleper C."/>
            <person name="Guy L."/>
            <person name="Ettema T.J."/>
        </authorList>
    </citation>
    <scope>NUCLEOTIDE SEQUENCE</scope>
</reference>
<dbReference type="Pfam" id="PF21347">
    <property type="entry name" value="DUF3108_like"/>
    <property type="match status" value="1"/>
</dbReference>
<accession>A0A0F9LS37</accession>
<gene>
    <name evidence="2" type="ORF">LCGC14_1473600</name>
</gene>
<proteinExistence type="predicted"/>
<dbReference type="AlphaFoldDB" id="A0A0F9LS37"/>
<dbReference type="InterPro" id="IPR049279">
    <property type="entry name" value="DUF3108-like"/>
</dbReference>